<feature type="domain" description="RES" evidence="1">
    <location>
        <begin position="35"/>
        <end position="192"/>
    </location>
</feature>
<reference evidence="2 3" key="1">
    <citation type="submission" date="2018-08" db="EMBL/GenBank/DDBJ databases">
        <title>Recombination of ecologically and evolutionarily significant loci maintains genetic cohesion in the Pseudomonas syringae species complex.</title>
        <authorList>
            <person name="Dillon M."/>
            <person name="Thakur S."/>
            <person name="Almeida R.N.D."/>
            <person name="Weir B.S."/>
            <person name="Guttman D.S."/>
        </authorList>
    </citation>
    <scope>NUCLEOTIDE SEQUENCE [LARGE SCALE GENOMIC DNA]</scope>
    <source>
        <strain evidence="2 3">ICMP 3883</strain>
    </source>
</reference>
<dbReference type="InterPro" id="IPR014914">
    <property type="entry name" value="RES_dom"/>
</dbReference>
<comment type="caution">
    <text evidence="2">The sequence shown here is derived from an EMBL/GenBank/DDBJ whole genome shotgun (WGS) entry which is preliminary data.</text>
</comment>
<evidence type="ECO:0000313" key="3">
    <source>
        <dbReference type="Proteomes" id="UP000280292"/>
    </source>
</evidence>
<proteinExistence type="predicted"/>
<protein>
    <recommendedName>
        <fullName evidence="1">RES domain-containing protein</fullName>
    </recommendedName>
</protein>
<dbReference type="Pfam" id="PF08808">
    <property type="entry name" value="RES"/>
    <property type="match status" value="1"/>
</dbReference>
<sequence>MGLDADDLSYINDEIPVLQAAGSLPSVNVPTGETLFRGQDAKYPLAENFGAPTLKDEMGRYNDPDGKKGIWYGAQGPESALAEVFCRTRSEGPLRKRKGYIDRSELSKINMAKVETTQPLTFLDIAKALPKLKMSHDMITGRDYEVTQQVVKTLLKLPDQPFDGIAYHSTHYPNGDYCFAMWEREGSDKPVKTVSLELLSDFNHRRMNASGVIEEVDAEEILTEDLGFRVV</sequence>
<name>A0A3M2W480_PSESI</name>
<evidence type="ECO:0000313" key="2">
    <source>
        <dbReference type="EMBL" id="RML46341.1"/>
    </source>
</evidence>
<evidence type="ECO:0000259" key="1">
    <source>
        <dbReference type="Pfam" id="PF08808"/>
    </source>
</evidence>
<gene>
    <name evidence="2" type="ORF">ALQ95_200042</name>
</gene>
<organism evidence="2 3">
    <name type="scientific">Pseudomonas syringae pv. ribicola</name>
    <dbReference type="NCBI Taxonomy" id="55398"/>
    <lineage>
        <taxon>Bacteria</taxon>
        <taxon>Pseudomonadati</taxon>
        <taxon>Pseudomonadota</taxon>
        <taxon>Gammaproteobacteria</taxon>
        <taxon>Pseudomonadales</taxon>
        <taxon>Pseudomonadaceae</taxon>
        <taxon>Pseudomonas</taxon>
    </lineage>
</organism>
<accession>A0A3M2W480</accession>
<dbReference type="Proteomes" id="UP000280292">
    <property type="component" value="Unassembled WGS sequence"/>
</dbReference>
<dbReference type="RefSeq" id="WP_122292059.1">
    <property type="nucleotide sequence ID" value="NZ_RBNR01000072.1"/>
</dbReference>
<dbReference type="EMBL" id="RBNR01000072">
    <property type="protein sequence ID" value="RML46341.1"/>
    <property type="molecule type" value="Genomic_DNA"/>
</dbReference>
<dbReference type="AlphaFoldDB" id="A0A3M2W480"/>